<name>A0A0N5BLG0_STREA</name>
<accession>A0A0N5BLG0</accession>
<proteinExistence type="predicted"/>
<dbReference type="AlphaFoldDB" id="A0A0N5BLG0"/>
<organism evidence="1 2">
    <name type="scientific">Strongyloides papillosus</name>
    <name type="common">Intestinal threadworm</name>
    <dbReference type="NCBI Taxonomy" id="174720"/>
    <lineage>
        <taxon>Eukaryota</taxon>
        <taxon>Metazoa</taxon>
        <taxon>Ecdysozoa</taxon>
        <taxon>Nematoda</taxon>
        <taxon>Chromadorea</taxon>
        <taxon>Rhabditida</taxon>
        <taxon>Tylenchina</taxon>
        <taxon>Panagrolaimomorpha</taxon>
        <taxon>Strongyloidoidea</taxon>
        <taxon>Strongyloididae</taxon>
        <taxon>Strongyloides</taxon>
    </lineage>
</organism>
<keyword evidence="1" id="KW-1185">Reference proteome</keyword>
<evidence type="ECO:0000313" key="1">
    <source>
        <dbReference type="Proteomes" id="UP000046392"/>
    </source>
</evidence>
<sequence>MFSIPPVKLMYGGELFVVIYLNCKKYGIVTARVLPSKIDELPILSVECSLLNLNELKRMIHEMLFNYQRSEGSNYEKVYLDRIMSENERPLCLYQKSKFGLEWRRAEKAASNRIFKTHDALPAFTMNEIDPLRRFTDLIPTVTTNNLLQTSDTELQMLNFMFPTHNLHIPP</sequence>
<dbReference type="WBParaSite" id="SPAL_0000675750.1">
    <property type="protein sequence ID" value="SPAL_0000675750.1"/>
    <property type="gene ID" value="SPAL_0000675750"/>
</dbReference>
<dbReference type="Proteomes" id="UP000046392">
    <property type="component" value="Unplaced"/>
</dbReference>
<reference evidence="2" key="1">
    <citation type="submission" date="2017-02" db="UniProtKB">
        <authorList>
            <consortium name="WormBaseParasite"/>
        </authorList>
    </citation>
    <scope>IDENTIFICATION</scope>
</reference>
<protein>
    <submittedName>
        <fullName evidence="2">Tudor domain-containing protein</fullName>
    </submittedName>
</protein>
<evidence type="ECO:0000313" key="2">
    <source>
        <dbReference type="WBParaSite" id="SPAL_0000675750.1"/>
    </source>
</evidence>